<evidence type="ECO:0000313" key="4">
    <source>
        <dbReference type="EMBL" id="CAF0999569.1"/>
    </source>
</evidence>
<evidence type="ECO:0000256" key="3">
    <source>
        <dbReference type="RuleBase" id="RU000363"/>
    </source>
</evidence>
<organism evidence="4 5">
    <name type="scientific">Adineta steineri</name>
    <dbReference type="NCBI Taxonomy" id="433720"/>
    <lineage>
        <taxon>Eukaryota</taxon>
        <taxon>Metazoa</taxon>
        <taxon>Spiralia</taxon>
        <taxon>Gnathifera</taxon>
        <taxon>Rotifera</taxon>
        <taxon>Eurotatoria</taxon>
        <taxon>Bdelloidea</taxon>
        <taxon>Adinetida</taxon>
        <taxon>Adinetidae</taxon>
        <taxon>Adineta</taxon>
    </lineage>
</organism>
<dbReference type="EMBL" id="CAJNOM010000079">
    <property type="protein sequence ID" value="CAF0999569.1"/>
    <property type="molecule type" value="Genomic_DNA"/>
</dbReference>
<dbReference type="Pfam" id="PF00106">
    <property type="entry name" value="adh_short"/>
    <property type="match status" value="1"/>
</dbReference>
<reference evidence="4" key="1">
    <citation type="submission" date="2021-02" db="EMBL/GenBank/DDBJ databases">
        <authorList>
            <person name="Nowell W R."/>
        </authorList>
    </citation>
    <scope>NUCLEOTIDE SEQUENCE</scope>
</reference>
<comment type="similarity">
    <text evidence="3">Belongs to the short-chain dehydrogenases/reductases (SDR) family.</text>
</comment>
<keyword evidence="1" id="KW-0521">NADP</keyword>
<evidence type="ECO:0000256" key="1">
    <source>
        <dbReference type="ARBA" id="ARBA00022857"/>
    </source>
</evidence>
<dbReference type="PANTHER" id="PTHR43544:SF7">
    <property type="entry name" value="NADB-LER2"/>
    <property type="match status" value="1"/>
</dbReference>
<dbReference type="GO" id="GO:0016491">
    <property type="term" value="F:oxidoreductase activity"/>
    <property type="evidence" value="ECO:0007669"/>
    <property type="project" value="UniProtKB-KW"/>
</dbReference>
<dbReference type="InterPro" id="IPR051468">
    <property type="entry name" value="Fungal_SecMetab_SDRs"/>
</dbReference>
<dbReference type="Proteomes" id="UP000663832">
    <property type="component" value="Unassembled WGS sequence"/>
</dbReference>
<dbReference type="Gene3D" id="3.40.50.720">
    <property type="entry name" value="NAD(P)-binding Rossmann-like Domain"/>
    <property type="match status" value="2"/>
</dbReference>
<evidence type="ECO:0000313" key="5">
    <source>
        <dbReference type="Proteomes" id="UP000663832"/>
    </source>
</evidence>
<evidence type="ECO:0000256" key="2">
    <source>
        <dbReference type="ARBA" id="ARBA00023002"/>
    </source>
</evidence>
<protein>
    <submittedName>
        <fullName evidence="4">Uncharacterized protein</fullName>
    </submittedName>
</protein>
<dbReference type="GO" id="GO:0005737">
    <property type="term" value="C:cytoplasm"/>
    <property type="evidence" value="ECO:0007669"/>
    <property type="project" value="TreeGrafter"/>
</dbReference>
<name>A0A814GR35_9BILA</name>
<dbReference type="SUPFAM" id="SSF51735">
    <property type="entry name" value="NAD(P)-binding Rossmann-fold domains"/>
    <property type="match status" value="2"/>
</dbReference>
<keyword evidence="2" id="KW-0560">Oxidoreductase</keyword>
<dbReference type="AlphaFoldDB" id="A0A814GR35"/>
<gene>
    <name evidence="4" type="ORF">QVE165_LOCUS14852</name>
</gene>
<comment type="caution">
    <text evidence="4">The sequence shown here is derived from an EMBL/GenBank/DDBJ whole genome shotgun (WGS) entry which is preliminary data.</text>
</comment>
<dbReference type="InterPro" id="IPR036291">
    <property type="entry name" value="NAD(P)-bd_dom_sf"/>
</dbReference>
<accession>A0A814GR35</accession>
<keyword evidence="5" id="KW-1185">Reference proteome</keyword>
<dbReference type="PRINTS" id="PR00081">
    <property type="entry name" value="GDHRDH"/>
</dbReference>
<dbReference type="PANTHER" id="PTHR43544">
    <property type="entry name" value="SHORT-CHAIN DEHYDROGENASE/REDUCTASE"/>
    <property type="match status" value="1"/>
</dbReference>
<dbReference type="PRINTS" id="PR00080">
    <property type="entry name" value="SDRFAMILY"/>
</dbReference>
<dbReference type="InterPro" id="IPR002347">
    <property type="entry name" value="SDR_fam"/>
</dbReference>
<dbReference type="OrthoDB" id="5296at2759"/>
<proteinExistence type="inferred from homology"/>
<sequence length="256" mass="28239">MKSILITGANRGIGLGIVKQLVSNSSSIEFIFAGYRDANKSEELLDLAKQHSNIIIPIQIGNSRGLNCLLNNAGVNKDLKLNDINEQDMLDTYKHNVIGPWRVTKTFLPLVEKAVIGERNVLQASIINVSSVMGSVTLAPILPFFYFDYQCSKAALNMFTVCFAETLAKSNIYIGLLHPGWVKTDMGGAQAPLTTEEAYITDGTSIQKAVEQLEQILNGNDLNCLINNAGMTTELRFSNIYEKDMMETYRQNVIGP</sequence>